<name>A0A9D1VVD1_9FIRM</name>
<feature type="transmembrane region" description="Helical" evidence="1">
    <location>
        <begin position="228"/>
        <end position="252"/>
    </location>
</feature>
<dbReference type="AlphaFoldDB" id="A0A9D1VVD1"/>
<feature type="transmembrane region" description="Helical" evidence="1">
    <location>
        <begin position="187"/>
        <end position="208"/>
    </location>
</feature>
<gene>
    <name evidence="2" type="ORF">H9981_00405</name>
</gene>
<proteinExistence type="predicted"/>
<feature type="transmembrane region" description="Helical" evidence="1">
    <location>
        <begin position="157"/>
        <end position="180"/>
    </location>
</feature>
<evidence type="ECO:0000313" key="3">
    <source>
        <dbReference type="Proteomes" id="UP000824243"/>
    </source>
</evidence>
<dbReference type="PANTHER" id="PTHR43471">
    <property type="entry name" value="ABC TRANSPORTER PERMEASE"/>
    <property type="match status" value="1"/>
</dbReference>
<keyword evidence="1" id="KW-1133">Transmembrane helix</keyword>
<feature type="transmembrane region" description="Helical" evidence="1">
    <location>
        <begin position="69"/>
        <end position="92"/>
    </location>
</feature>
<dbReference type="EMBL" id="DXFA01000007">
    <property type="protein sequence ID" value="HIX47478.1"/>
    <property type="molecule type" value="Genomic_DNA"/>
</dbReference>
<evidence type="ECO:0000256" key="1">
    <source>
        <dbReference type="SAM" id="Phobius"/>
    </source>
</evidence>
<accession>A0A9D1VVD1</accession>
<organism evidence="2 3">
    <name type="scientific">Candidatus Mediterraneibacter caccavium</name>
    <dbReference type="NCBI Taxonomy" id="2838661"/>
    <lineage>
        <taxon>Bacteria</taxon>
        <taxon>Bacillati</taxon>
        <taxon>Bacillota</taxon>
        <taxon>Clostridia</taxon>
        <taxon>Lachnospirales</taxon>
        <taxon>Lachnospiraceae</taxon>
        <taxon>Mediterraneibacter</taxon>
    </lineage>
</organism>
<reference evidence="2" key="2">
    <citation type="submission" date="2021-04" db="EMBL/GenBank/DDBJ databases">
        <authorList>
            <person name="Gilroy R."/>
        </authorList>
    </citation>
    <scope>NUCLEOTIDE SEQUENCE</scope>
    <source>
        <strain evidence="2">ChiSjej5B23-15282</strain>
    </source>
</reference>
<dbReference type="Pfam" id="PF12679">
    <property type="entry name" value="ABC2_membrane_2"/>
    <property type="match status" value="1"/>
</dbReference>
<protein>
    <submittedName>
        <fullName evidence="2">ABC transporter permease</fullName>
    </submittedName>
</protein>
<sequence length="262" mass="30188">MKTLMKMELRQTRKMLLIWLTLVLMLAGFCYFEFLSLKDSLGEMSKLMDAFPRILLVMFGVKADLSTPVGWYCCLYFWVAILAFAYALYLGITCVAKEERWNTSEYLFSKPVKRTQIVHAKVLACAVNLLIYAVFSGLCSFLMIVLSIGGLERNIDVFFTTLGMYLTQMILFSIGLFIAAVVKKYRFAVRVGALVMLLAYGLSIVIQYMEADFWDFLSPLCYFDAYGIIMNGFRLPYLILTVVVVFILVWAADKQWRKREFI</sequence>
<feature type="transmembrane region" description="Helical" evidence="1">
    <location>
        <begin position="122"/>
        <end position="151"/>
    </location>
</feature>
<dbReference type="GO" id="GO:0140359">
    <property type="term" value="F:ABC-type transporter activity"/>
    <property type="evidence" value="ECO:0007669"/>
    <property type="project" value="InterPro"/>
</dbReference>
<dbReference type="Proteomes" id="UP000824243">
    <property type="component" value="Unassembled WGS sequence"/>
</dbReference>
<keyword evidence="1" id="KW-0812">Transmembrane</keyword>
<comment type="caution">
    <text evidence="2">The sequence shown here is derived from an EMBL/GenBank/DDBJ whole genome shotgun (WGS) entry which is preliminary data.</text>
</comment>
<dbReference type="GO" id="GO:0005886">
    <property type="term" value="C:plasma membrane"/>
    <property type="evidence" value="ECO:0007669"/>
    <property type="project" value="UniProtKB-SubCell"/>
</dbReference>
<dbReference type="PANTHER" id="PTHR43471:SF12">
    <property type="entry name" value="HYPOTHETICAL MEMBRANE PROTEIN, CONSERVED"/>
    <property type="match status" value="1"/>
</dbReference>
<keyword evidence="1" id="KW-0472">Membrane</keyword>
<evidence type="ECO:0000313" key="2">
    <source>
        <dbReference type="EMBL" id="HIX47478.1"/>
    </source>
</evidence>
<reference evidence="2" key="1">
    <citation type="journal article" date="2021" name="PeerJ">
        <title>Extensive microbial diversity within the chicken gut microbiome revealed by metagenomics and culture.</title>
        <authorList>
            <person name="Gilroy R."/>
            <person name="Ravi A."/>
            <person name="Getino M."/>
            <person name="Pursley I."/>
            <person name="Horton D.L."/>
            <person name="Alikhan N.F."/>
            <person name="Baker D."/>
            <person name="Gharbi K."/>
            <person name="Hall N."/>
            <person name="Watson M."/>
            <person name="Adriaenssens E.M."/>
            <person name="Foster-Nyarko E."/>
            <person name="Jarju S."/>
            <person name="Secka A."/>
            <person name="Antonio M."/>
            <person name="Oren A."/>
            <person name="Chaudhuri R.R."/>
            <person name="La Ragione R."/>
            <person name="Hildebrand F."/>
            <person name="Pallen M.J."/>
        </authorList>
    </citation>
    <scope>NUCLEOTIDE SEQUENCE</scope>
    <source>
        <strain evidence="2">ChiSjej5B23-15282</strain>
    </source>
</reference>